<dbReference type="EMBL" id="JAAAPO010000005">
    <property type="protein sequence ID" value="NBC37577.1"/>
    <property type="molecule type" value="Genomic_DNA"/>
</dbReference>
<evidence type="ECO:0000313" key="2">
    <source>
        <dbReference type="EMBL" id="NBC37577.1"/>
    </source>
</evidence>
<comment type="caution">
    <text evidence="2">The sequence shown here is derived from an EMBL/GenBank/DDBJ whole genome shotgun (WGS) entry which is preliminary data.</text>
</comment>
<accession>A0ABW9XGN2</accession>
<dbReference type="Gene3D" id="3.40.50.1820">
    <property type="entry name" value="alpha/beta hydrolase"/>
    <property type="match status" value="1"/>
</dbReference>
<dbReference type="SUPFAM" id="SSF53474">
    <property type="entry name" value="alpha/beta-Hydrolases"/>
    <property type="match status" value="1"/>
</dbReference>
<dbReference type="InterPro" id="IPR000801">
    <property type="entry name" value="Esterase-like"/>
</dbReference>
<protein>
    <submittedName>
        <fullName evidence="2">Esterase</fullName>
    </submittedName>
</protein>
<dbReference type="SUPFAM" id="SSF81296">
    <property type="entry name" value="E set domains"/>
    <property type="match status" value="1"/>
</dbReference>
<dbReference type="RefSeq" id="WP_161719745.1">
    <property type="nucleotide sequence ID" value="NZ_JAAAPO010000005.1"/>
</dbReference>
<evidence type="ECO:0000313" key="3">
    <source>
        <dbReference type="Proteomes" id="UP000753724"/>
    </source>
</evidence>
<dbReference type="Pfam" id="PF00756">
    <property type="entry name" value="Esterase"/>
    <property type="match status" value="1"/>
</dbReference>
<reference evidence="3" key="1">
    <citation type="submission" date="2020-01" db="EMBL/GenBank/DDBJ databases">
        <title>Sphingomonas sp. strain CSW-10.</title>
        <authorList>
            <person name="Chen W.-M."/>
        </authorList>
    </citation>
    <scope>NUCLEOTIDE SEQUENCE [LARGE SCALE GENOMIC DNA]</scope>
    <source>
        <strain evidence="3">FSY-8</strain>
    </source>
</reference>
<keyword evidence="3" id="KW-1185">Reference proteome</keyword>
<feature type="compositionally biased region" description="Low complexity" evidence="1">
    <location>
        <begin position="1"/>
        <end position="14"/>
    </location>
</feature>
<feature type="region of interest" description="Disordered" evidence="1">
    <location>
        <begin position="1"/>
        <end position="21"/>
    </location>
</feature>
<dbReference type="InterPro" id="IPR013783">
    <property type="entry name" value="Ig-like_fold"/>
</dbReference>
<organism evidence="2 3">
    <name type="scientific">Novosphingobium ovatum</name>
    <dbReference type="NCBI Taxonomy" id="1908523"/>
    <lineage>
        <taxon>Bacteria</taxon>
        <taxon>Pseudomonadati</taxon>
        <taxon>Pseudomonadota</taxon>
        <taxon>Alphaproteobacteria</taxon>
        <taxon>Sphingomonadales</taxon>
        <taxon>Sphingomonadaceae</taxon>
        <taxon>Novosphingobium</taxon>
    </lineage>
</organism>
<sequence length="398" mass="43590">MAQPAPTAATAAQPAAPPACPTQWFAARTPPFASTQVGADGQVTFRICAPAAQKVEVTSDIDLLPRPAGAFAAVPLPLKRDATGLWSATTPGPVTPGTHRFSFRVDGVKTADPFGTDWAFPHTGVDGVLQVPGASAAFQAYDPGIAHGVVSTITYESRTLGMTRRAHVYTPPGYMKDARRYPVLYLVHGAGDSDDSWISTGHAHWIMDRLIAAKKAVPMIIVMPDGHTPDRPEAMMWTNHDFGNDLTRDLIPYVDANFRTIPTADARGMAGLSMGGQHTLREGVNRPDTFHWIGVFSIGLGVARTADIHQDKIDDYMRENDAALKRSARDMRLVYFAMGRDDFLYHTAAPTRAVFDRYHIGHLYRETGGGHTWMNWRDYLADFAPRLFRPTPAHKGTK</sequence>
<name>A0ABW9XGN2_9SPHN</name>
<dbReference type="Proteomes" id="UP000753724">
    <property type="component" value="Unassembled WGS sequence"/>
</dbReference>
<dbReference type="InterPro" id="IPR050583">
    <property type="entry name" value="Mycobacterial_A85_antigen"/>
</dbReference>
<dbReference type="InterPro" id="IPR014756">
    <property type="entry name" value="Ig_E-set"/>
</dbReference>
<gene>
    <name evidence="2" type="ORF">GTZ99_13565</name>
</gene>
<proteinExistence type="predicted"/>
<dbReference type="PANTHER" id="PTHR48098">
    <property type="entry name" value="ENTEROCHELIN ESTERASE-RELATED"/>
    <property type="match status" value="1"/>
</dbReference>
<evidence type="ECO:0000256" key="1">
    <source>
        <dbReference type="SAM" id="MobiDB-lite"/>
    </source>
</evidence>
<dbReference type="InterPro" id="IPR029058">
    <property type="entry name" value="AB_hydrolase_fold"/>
</dbReference>
<dbReference type="PANTHER" id="PTHR48098:SF1">
    <property type="entry name" value="DIACYLGLYCEROL ACYLTRANSFERASE_MYCOLYLTRANSFERASE AG85A"/>
    <property type="match status" value="1"/>
</dbReference>
<dbReference type="Gene3D" id="2.60.40.10">
    <property type="entry name" value="Immunoglobulins"/>
    <property type="match status" value="1"/>
</dbReference>